<proteinExistence type="predicted"/>
<sequence>MRGIGSTSTARIGKPSSQGAHKGSIDPKPDLPPDISDKEAARLKKVEKIKEEIRRGYFYELGQINRTKSKLFEADKELVPPQQALKFPSFQAESLLGVTHQFGALLMQTNNQVSLVGVSFRDSGFRVLPDWIKPFLEEFAQTPAMTVLQVSFEDRSWLKLLKFLLVNGQKASIERERHGQSFLRFGSTQDIREGMGIDNRMVGYVFLVDKLGRMRWSRSRAYRLAEAGKPGGEEDADDGDDGDDVMEKALRRVAVGGGWRERGVENAPRAPYTTKRALARIEIICKAHRWS</sequence>
<comment type="caution">
    <text evidence="2">The sequence shown here is derived from an EMBL/GenBank/DDBJ whole genome shotgun (WGS) entry which is preliminary data.</text>
</comment>
<dbReference type="PANTHER" id="PTHR28106:SF1">
    <property type="entry name" value="MITOCHONDRIAL ATPASE COMPLEX SUBUNIT ATP10"/>
    <property type="match status" value="1"/>
</dbReference>
<dbReference type="EMBL" id="SDOX01000010">
    <property type="protein sequence ID" value="TFJ86099.1"/>
    <property type="molecule type" value="Genomic_DNA"/>
</dbReference>
<accession>A0A4D9DC31</accession>
<keyword evidence="3" id="KW-1185">Reference proteome</keyword>
<dbReference type="Proteomes" id="UP000355283">
    <property type="component" value="Unassembled WGS sequence"/>
</dbReference>
<dbReference type="InterPro" id="IPR007849">
    <property type="entry name" value="ATP10"/>
</dbReference>
<dbReference type="GO" id="GO:0005743">
    <property type="term" value="C:mitochondrial inner membrane"/>
    <property type="evidence" value="ECO:0007669"/>
    <property type="project" value="TreeGrafter"/>
</dbReference>
<feature type="region of interest" description="Disordered" evidence="1">
    <location>
        <begin position="1"/>
        <end position="37"/>
    </location>
</feature>
<evidence type="ECO:0000313" key="2">
    <source>
        <dbReference type="EMBL" id="TFJ86099.1"/>
    </source>
</evidence>
<dbReference type="GO" id="GO:0033615">
    <property type="term" value="P:mitochondrial proton-transporting ATP synthase complex assembly"/>
    <property type="evidence" value="ECO:0007669"/>
    <property type="project" value="TreeGrafter"/>
</dbReference>
<name>A0A4D9DC31_9STRA</name>
<protein>
    <submittedName>
        <fullName evidence="2">Uncharacterized protein</fullName>
    </submittedName>
</protein>
<organism evidence="2 3">
    <name type="scientific">Nannochloropsis salina CCMP1776</name>
    <dbReference type="NCBI Taxonomy" id="1027361"/>
    <lineage>
        <taxon>Eukaryota</taxon>
        <taxon>Sar</taxon>
        <taxon>Stramenopiles</taxon>
        <taxon>Ochrophyta</taxon>
        <taxon>Eustigmatophyceae</taxon>
        <taxon>Eustigmatales</taxon>
        <taxon>Monodopsidaceae</taxon>
        <taxon>Microchloropsis</taxon>
        <taxon>Microchloropsis salina</taxon>
    </lineage>
</organism>
<gene>
    <name evidence="2" type="ORF">NSK_002919</name>
</gene>
<feature type="compositionally biased region" description="Polar residues" evidence="1">
    <location>
        <begin position="1"/>
        <end position="19"/>
    </location>
</feature>
<dbReference type="OrthoDB" id="17089at2759"/>
<feature type="compositionally biased region" description="Basic and acidic residues" evidence="1">
    <location>
        <begin position="23"/>
        <end position="37"/>
    </location>
</feature>
<evidence type="ECO:0000256" key="1">
    <source>
        <dbReference type="SAM" id="MobiDB-lite"/>
    </source>
</evidence>
<dbReference type="AlphaFoldDB" id="A0A4D9DC31"/>
<reference evidence="2 3" key="1">
    <citation type="submission" date="2019-01" db="EMBL/GenBank/DDBJ databases">
        <title>Nuclear Genome Assembly of the Microalgal Biofuel strain Nannochloropsis salina CCMP1776.</title>
        <authorList>
            <person name="Hovde B."/>
        </authorList>
    </citation>
    <scope>NUCLEOTIDE SEQUENCE [LARGE SCALE GENOMIC DNA]</scope>
    <source>
        <strain evidence="2 3">CCMP1776</strain>
    </source>
</reference>
<dbReference type="Pfam" id="PF05176">
    <property type="entry name" value="ATP-synt_10"/>
    <property type="match status" value="1"/>
</dbReference>
<dbReference type="PANTHER" id="PTHR28106">
    <property type="entry name" value="MITOCHONDRIAL ATPASE COMPLEX SUBUNIT ATP10"/>
    <property type="match status" value="1"/>
</dbReference>
<evidence type="ECO:0000313" key="3">
    <source>
        <dbReference type="Proteomes" id="UP000355283"/>
    </source>
</evidence>